<dbReference type="RefSeq" id="WP_100674782.1">
    <property type="nucleotide sequence ID" value="NZ_NJGD01000028.1"/>
</dbReference>
<evidence type="ECO:0000259" key="2">
    <source>
        <dbReference type="Pfam" id="PF13577"/>
    </source>
</evidence>
<feature type="signal peptide" evidence="1">
    <location>
        <begin position="1"/>
        <end position="34"/>
    </location>
</feature>
<comment type="caution">
    <text evidence="3">The sequence shown here is derived from an EMBL/GenBank/DDBJ whole genome shotgun (WGS) entry which is preliminary data.</text>
</comment>
<dbReference type="SUPFAM" id="SSF54427">
    <property type="entry name" value="NTF2-like"/>
    <property type="match status" value="1"/>
</dbReference>
<organism evidence="3 4">
    <name type="scientific">Rhizobium meliloti</name>
    <name type="common">Ensifer meliloti</name>
    <name type="synonym">Sinorhizobium meliloti</name>
    <dbReference type="NCBI Taxonomy" id="382"/>
    <lineage>
        <taxon>Bacteria</taxon>
        <taxon>Pseudomonadati</taxon>
        <taxon>Pseudomonadota</taxon>
        <taxon>Alphaproteobacteria</taxon>
        <taxon>Hyphomicrobiales</taxon>
        <taxon>Rhizobiaceae</taxon>
        <taxon>Sinorhizobium/Ensifer group</taxon>
        <taxon>Sinorhizobium</taxon>
    </lineage>
</organism>
<protein>
    <recommendedName>
        <fullName evidence="2">SnoaL-like domain-containing protein</fullName>
    </recommendedName>
</protein>
<evidence type="ECO:0000313" key="4">
    <source>
        <dbReference type="Proteomes" id="UP000231987"/>
    </source>
</evidence>
<proteinExistence type="predicted"/>
<feature type="domain" description="SnoaL-like" evidence="2">
    <location>
        <begin position="62"/>
        <end position="197"/>
    </location>
</feature>
<feature type="chain" id="PRO_5014417742" description="SnoaL-like domain-containing protein" evidence="1">
    <location>
        <begin position="35"/>
        <end position="211"/>
    </location>
</feature>
<accession>A0A2J0YTQ2</accession>
<dbReference type="Proteomes" id="UP000231987">
    <property type="component" value="Unassembled WGS sequence"/>
</dbReference>
<dbReference type="InterPro" id="IPR037401">
    <property type="entry name" value="SnoaL-like"/>
</dbReference>
<dbReference type="AlphaFoldDB" id="A0A2J0YTQ2"/>
<evidence type="ECO:0000256" key="1">
    <source>
        <dbReference type="SAM" id="SignalP"/>
    </source>
</evidence>
<keyword evidence="1" id="KW-0732">Signal</keyword>
<dbReference type="Pfam" id="PF13577">
    <property type="entry name" value="SnoaL_4"/>
    <property type="match status" value="1"/>
</dbReference>
<dbReference type="InterPro" id="IPR032710">
    <property type="entry name" value="NTF2-like_dom_sf"/>
</dbReference>
<sequence>MEDHKEFFFVNRSFPAALAIAAGILLAPCQSAFAAECTKKQSEPAMDAAIETQWGGVTVPSDDRQKIDDLFSRYAWALDERDPDRFAALFTVTGSYEVCTGEGNIRIYVAASNEEIKMKIKQEFDQTEDVFQPRHVLANTLLRALDKSQAFLESKTTMMVTVQRSDGDRVLPEPDYTADVRGTLERDGSGIWRFTKLTVYADTPEFEPMGR</sequence>
<dbReference type="Gene3D" id="3.10.450.50">
    <property type="match status" value="1"/>
</dbReference>
<gene>
    <name evidence="3" type="ORF">CEJ86_30675</name>
</gene>
<name>A0A2J0YTQ2_RHIML</name>
<dbReference type="EMBL" id="NJGD01000028">
    <property type="protein sequence ID" value="PJR09691.1"/>
    <property type="molecule type" value="Genomic_DNA"/>
</dbReference>
<evidence type="ECO:0000313" key="3">
    <source>
        <dbReference type="EMBL" id="PJR09691.1"/>
    </source>
</evidence>
<reference evidence="3 4" key="1">
    <citation type="submission" date="2017-06" db="EMBL/GenBank/DDBJ databases">
        <title>Ensifer strains isolated from leguminous trees and herbs display diverse denitrification phenotypes with some acting as strong N2O sinks.</title>
        <authorList>
            <person name="Woliy K."/>
            <person name="Mania D."/>
            <person name="Bakken L.R."/>
            <person name="Frostegard A."/>
        </authorList>
    </citation>
    <scope>NUCLEOTIDE SEQUENCE [LARGE SCALE GENOMIC DNA]</scope>
    <source>
        <strain evidence="3 4">AC50a</strain>
    </source>
</reference>